<dbReference type="EMBL" id="CP075566">
    <property type="protein sequence ID" value="QVW25333.1"/>
    <property type="molecule type" value="Genomic_DNA"/>
</dbReference>
<name>A0ABX8F319_9PSED</name>
<dbReference type="Proteomes" id="UP000681155">
    <property type="component" value="Chromosome"/>
</dbReference>
<reference evidence="1 2" key="1">
    <citation type="submission" date="2021-05" db="EMBL/GenBank/DDBJ databases">
        <title>Complete genome of the cytokinin-producing biocontrol strain Pseudomonas fluorescens G20-18.</title>
        <authorList>
            <person name="Nielsen T.K."/>
            <person name="Mekureyaw M.F."/>
            <person name="Hansen L.H."/>
            <person name="Nicolaisen M.H."/>
            <person name="Roitsch T.G."/>
            <person name="Hennessy R.C."/>
        </authorList>
    </citation>
    <scope>NUCLEOTIDE SEQUENCE [LARGE SCALE GENOMIC DNA]</scope>
    <source>
        <strain evidence="1 2">G20-18</strain>
    </source>
</reference>
<evidence type="ECO:0000313" key="2">
    <source>
        <dbReference type="Proteomes" id="UP000681155"/>
    </source>
</evidence>
<keyword evidence="2" id="KW-1185">Reference proteome</keyword>
<dbReference type="RefSeq" id="WP_214382180.1">
    <property type="nucleotide sequence ID" value="NZ_CP075566.1"/>
</dbReference>
<protein>
    <recommendedName>
        <fullName evidence="3">HipA-like C-terminal domain-containing protein</fullName>
    </recommendedName>
</protein>
<proteinExistence type="predicted"/>
<evidence type="ECO:0008006" key="3">
    <source>
        <dbReference type="Google" id="ProtNLM"/>
    </source>
</evidence>
<gene>
    <name evidence="1" type="ORF">KJF94_07100</name>
</gene>
<organism evidence="1 2">
    <name type="scientific">Pseudomonas hormoni</name>
    <dbReference type="NCBI Taxonomy" id="3093767"/>
    <lineage>
        <taxon>Bacteria</taxon>
        <taxon>Pseudomonadati</taxon>
        <taxon>Pseudomonadota</taxon>
        <taxon>Gammaproteobacteria</taxon>
        <taxon>Pseudomonadales</taxon>
        <taxon>Pseudomonadaceae</taxon>
        <taxon>Pseudomonas</taxon>
    </lineage>
</organism>
<accession>A0ABX8F319</accession>
<sequence length="291" mass="32477">MIPVLNSSFFGGQISAPKNVGLNPIFRAKISVNDESIRCYVKPMPDYYRNADGSHFLNREITSEALGHVLGKACGMSMPDNAGVIVLERGMIPDSVLSKLDEVTHGHAQDSFLAWFSQDMIYPNLVERLIGDPANDFQSKRIRRIAEKLSKHPDAPALVSFDEWLLNSDRHLGNLLAAAKGKMMLIDQGRIFRLPSWQPGSLGSTDSRCQNTFELMLNTYTPRWSEQLPIKSARSLAYNTFSVAFRSHGSSAARSTLKEMMMEDSDVDTVINYLGGRLDPVQYSKFVELLA</sequence>
<evidence type="ECO:0000313" key="1">
    <source>
        <dbReference type="EMBL" id="QVW25333.1"/>
    </source>
</evidence>